<dbReference type="InterPro" id="IPR013766">
    <property type="entry name" value="Thioredoxin_domain"/>
</dbReference>
<dbReference type="Gene3D" id="3.40.30.10">
    <property type="entry name" value="Glutaredoxin"/>
    <property type="match status" value="1"/>
</dbReference>
<dbReference type="PANTHER" id="PTHR42852:SF6">
    <property type="entry name" value="THIOL:DISULFIDE INTERCHANGE PROTEIN DSBE"/>
    <property type="match status" value="1"/>
</dbReference>
<dbReference type="HOGENOM" id="CLU_1222984_0_0_0"/>
<keyword evidence="4" id="KW-0201">Cytochrome c-type biogenesis</keyword>
<keyword evidence="5" id="KW-0560">Oxidoreductase</keyword>
<dbReference type="GO" id="GO:0030313">
    <property type="term" value="C:cell envelope"/>
    <property type="evidence" value="ECO:0007669"/>
    <property type="project" value="UniProtKB-SubCell"/>
</dbReference>
<dbReference type="Pfam" id="PF08534">
    <property type="entry name" value="Redoxin"/>
    <property type="match status" value="1"/>
</dbReference>
<dbReference type="AlphaFoldDB" id="G2LFV0"/>
<dbReference type="PANTHER" id="PTHR42852">
    <property type="entry name" value="THIOL:DISULFIDE INTERCHANGE PROTEIN DSBE"/>
    <property type="match status" value="1"/>
</dbReference>
<evidence type="ECO:0000256" key="4">
    <source>
        <dbReference type="ARBA" id="ARBA00022748"/>
    </source>
</evidence>
<sequence length="226" mass="25441">MTKVTLILKKPEGRILFTVNREQNELLAVRSETRPQGSAPTVFTETVTAFEPLPPDEEIAFVPPPGAKRIDVAPLPPRYSNALRPDATPFDFKAKDLNGKLVSLKTYKGKVLLLDFWATWCGPCRAELPKLREAYEKYKKQGFDILSISLDYDDDLTKESFIAFVKKEGMNWRHIYDGRGWRAHIAKQYGVTGIPFTLLIGRDGRIAAVNPRGEKLEPAIRAALAK</sequence>
<evidence type="ECO:0000259" key="8">
    <source>
        <dbReference type="PROSITE" id="PS51352"/>
    </source>
</evidence>
<protein>
    <submittedName>
        <fullName evidence="9">Peroxiredoxin</fullName>
    </submittedName>
</protein>
<gene>
    <name evidence="9" type="ordered locus">Cabther_A0988</name>
</gene>
<dbReference type="PROSITE" id="PS00194">
    <property type="entry name" value="THIOREDOXIN_1"/>
    <property type="match status" value="1"/>
</dbReference>
<proteinExistence type="inferred from homology"/>
<dbReference type="CDD" id="cd02966">
    <property type="entry name" value="TlpA_like_family"/>
    <property type="match status" value="1"/>
</dbReference>
<dbReference type="InterPro" id="IPR017937">
    <property type="entry name" value="Thioredoxin_CS"/>
</dbReference>
<dbReference type="KEGG" id="ctm:Cabther_A0988"/>
<dbReference type="GO" id="GO:0004601">
    <property type="term" value="F:peroxidase activity"/>
    <property type="evidence" value="ECO:0007669"/>
    <property type="project" value="UniProtKB-KW"/>
</dbReference>
<dbReference type="PROSITE" id="PS51355">
    <property type="entry name" value="GLUTATHIONE_PEROXID_3"/>
    <property type="match status" value="1"/>
</dbReference>
<comment type="similarity">
    <text evidence="2">Belongs to the glutathione peroxidase family.</text>
</comment>
<reference evidence="9 10" key="1">
    <citation type="journal article" date="2012" name="Environ. Microbiol.">
        <title>Complete genome of Candidatus Chloracidobacterium thermophilum, a chlorophyll-based photoheterotroph belonging to the phylum Acidobacteria.</title>
        <authorList>
            <person name="Garcia Costas A.M."/>
            <person name="Liu Z."/>
            <person name="Tomsho L.P."/>
            <person name="Schuster S.C."/>
            <person name="Ward D.M."/>
            <person name="Bryant D.A."/>
        </authorList>
    </citation>
    <scope>NUCLEOTIDE SEQUENCE [LARGE SCALE GENOMIC DNA]</scope>
    <source>
        <strain evidence="9 10">B</strain>
    </source>
</reference>
<name>G2LFV0_CHLTF</name>
<evidence type="ECO:0000256" key="7">
    <source>
        <dbReference type="ARBA" id="ARBA00023284"/>
    </source>
</evidence>
<dbReference type="GO" id="GO:0006979">
    <property type="term" value="P:response to oxidative stress"/>
    <property type="evidence" value="ECO:0007669"/>
    <property type="project" value="InterPro"/>
</dbReference>
<evidence type="ECO:0000256" key="6">
    <source>
        <dbReference type="ARBA" id="ARBA00023157"/>
    </source>
</evidence>
<evidence type="ECO:0000256" key="1">
    <source>
        <dbReference type="ARBA" id="ARBA00004196"/>
    </source>
</evidence>
<dbReference type="SUPFAM" id="SSF52833">
    <property type="entry name" value="Thioredoxin-like"/>
    <property type="match status" value="1"/>
</dbReference>
<comment type="subcellular location">
    <subcellularLocation>
        <location evidence="1">Cell envelope</location>
    </subcellularLocation>
</comment>
<evidence type="ECO:0000313" key="10">
    <source>
        <dbReference type="Proteomes" id="UP000006791"/>
    </source>
</evidence>
<keyword evidence="3" id="KW-0575">Peroxidase</keyword>
<dbReference type="EMBL" id="CP002514">
    <property type="protein sequence ID" value="AEP11744.1"/>
    <property type="molecule type" value="Genomic_DNA"/>
</dbReference>
<dbReference type="InterPro" id="IPR013740">
    <property type="entry name" value="Redoxin"/>
</dbReference>
<feature type="domain" description="Thioredoxin" evidence="8">
    <location>
        <begin position="83"/>
        <end position="226"/>
    </location>
</feature>
<keyword evidence="7" id="KW-0676">Redox-active center</keyword>
<dbReference type="InterPro" id="IPR036249">
    <property type="entry name" value="Thioredoxin-like_sf"/>
</dbReference>
<dbReference type="InterPro" id="IPR000889">
    <property type="entry name" value="Glutathione_peroxidase"/>
</dbReference>
<dbReference type="InterPro" id="IPR050553">
    <property type="entry name" value="Thioredoxin_ResA/DsbE_sf"/>
</dbReference>
<evidence type="ECO:0000256" key="5">
    <source>
        <dbReference type="ARBA" id="ARBA00023002"/>
    </source>
</evidence>
<evidence type="ECO:0000256" key="2">
    <source>
        <dbReference type="ARBA" id="ARBA00006926"/>
    </source>
</evidence>
<evidence type="ECO:0000256" key="3">
    <source>
        <dbReference type="ARBA" id="ARBA00022559"/>
    </source>
</evidence>
<organism evidence="9 10">
    <name type="scientific">Chloracidobacterium thermophilum (strain B)</name>
    <dbReference type="NCBI Taxonomy" id="981222"/>
    <lineage>
        <taxon>Bacteria</taxon>
        <taxon>Pseudomonadati</taxon>
        <taxon>Acidobacteriota</taxon>
        <taxon>Terriglobia</taxon>
        <taxon>Terriglobales</taxon>
        <taxon>Acidobacteriaceae</taxon>
        <taxon>Chloracidobacterium</taxon>
    </lineage>
</organism>
<keyword evidence="10" id="KW-1185">Reference proteome</keyword>
<dbReference type="GO" id="GO:0017004">
    <property type="term" value="P:cytochrome complex assembly"/>
    <property type="evidence" value="ECO:0007669"/>
    <property type="project" value="UniProtKB-KW"/>
</dbReference>
<evidence type="ECO:0000313" key="9">
    <source>
        <dbReference type="EMBL" id="AEP11744.1"/>
    </source>
</evidence>
<keyword evidence="6" id="KW-1015">Disulfide bond</keyword>
<dbReference type="Proteomes" id="UP000006791">
    <property type="component" value="Chromosome 1"/>
</dbReference>
<accession>G2LFV0</accession>
<dbReference type="PROSITE" id="PS51352">
    <property type="entry name" value="THIOREDOXIN_2"/>
    <property type="match status" value="1"/>
</dbReference>